<dbReference type="FunCoup" id="R4FLX4">
    <property type="interactions" value="89"/>
</dbReference>
<accession>R4FLX4</accession>
<dbReference type="OMA" id="RGYPLMG"/>
<dbReference type="GO" id="GO:0032299">
    <property type="term" value="C:ribonuclease H2 complex"/>
    <property type="evidence" value="ECO:0007669"/>
    <property type="project" value="InterPro"/>
</dbReference>
<evidence type="ECO:0000313" key="3">
    <source>
        <dbReference type="Proteomes" id="UP000015103"/>
    </source>
</evidence>
<keyword evidence="3" id="KW-1185">Reference proteome</keyword>
<protein>
    <submittedName>
        <fullName evidence="1 2">Putative ribonuclease h1/h2 small subunit</fullName>
    </submittedName>
</protein>
<dbReference type="PANTHER" id="PTHR47204">
    <property type="entry name" value="OS02G0168900 PROTEIN"/>
    <property type="match status" value="1"/>
</dbReference>
<dbReference type="EMBL" id="GAHY01001949">
    <property type="protein sequence ID" value="JAA75561.1"/>
    <property type="molecule type" value="mRNA"/>
</dbReference>
<dbReference type="Gene3D" id="2.40.128.680">
    <property type="match status" value="1"/>
</dbReference>
<dbReference type="VEuPathDB" id="VectorBase:RPRC013346"/>
<dbReference type="PANTHER" id="PTHR47204:SF1">
    <property type="entry name" value="RIBONUCLEASE H2 SUBUNIT C"/>
    <property type="match status" value="1"/>
</dbReference>
<reference evidence="3" key="2">
    <citation type="submission" date="2015-04" db="EMBL/GenBank/DDBJ databases">
        <authorList>
            <person name="Wilson R.K."/>
            <person name="Warren W."/>
            <person name="Dotson E."/>
            <person name="Oliveira P.L."/>
        </authorList>
    </citation>
    <scope>NUCLEOTIDE SEQUENCE</scope>
</reference>
<sequence>MTVHLKKINTEVPESKVHSIPCRIRADDTANVSLYFKVEEEDGNLTSSFRGHPLDGKRIKVPENYRGMIFRELENEGIEGQDRNLTLTSRFDSFSYWNWNKIPSRSDPLISALDWLDVTQAIHDPV</sequence>
<dbReference type="RefSeq" id="XP_073995054.1">
    <property type="nucleotide sequence ID" value="XM_074138953.1"/>
</dbReference>
<dbReference type="CDD" id="cd09271">
    <property type="entry name" value="RNase_H2-C"/>
    <property type="match status" value="1"/>
</dbReference>
<dbReference type="Pfam" id="PF08615">
    <property type="entry name" value="RNase_H2_suC"/>
    <property type="match status" value="1"/>
</dbReference>
<dbReference type="EnsemblMetazoa" id="RPRC013346-RA">
    <property type="protein sequence ID" value="RPRC013346-PA"/>
    <property type="gene ID" value="RPRC013346"/>
</dbReference>
<proteinExistence type="evidence at transcript level"/>
<organism evidence="1">
    <name type="scientific">Rhodnius prolixus</name>
    <name type="common">Triatomid bug</name>
    <dbReference type="NCBI Taxonomy" id="13249"/>
    <lineage>
        <taxon>Eukaryota</taxon>
        <taxon>Metazoa</taxon>
        <taxon>Ecdysozoa</taxon>
        <taxon>Arthropoda</taxon>
        <taxon>Hexapoda</taxon>
        <taxon>Insecta</taxon>
        <taxon>Pterygota</taxon>
        <taxon>Neoptera</taxon>
        <taxon>Paraneoptera</taxon>
        <taxon>Hemiptera</taxon>
        <taxon>Heteroptera</taxon>
        <taxon>Panheteroptera</taxon>
        <taxon>Cimicomorpha</taxon>
        <taxon>Reduviidae</taxon>
        <taxon>Triatominae</taxon>
        <taxon>Rhodnius</taxon>
    </lineage>
</organism>
<dbReference type="eggNOG" id="ENOG502SBKV">
    <property type="taxonomic scope" value="Eukaryota"/>
</dbReference>
<reference evidence="1" key="1">
    <citation type="submission" date="2013-04" db="EMBL/GenBank/DDBJ databases">
        <title>An insight into the transcriptome of the digestive tract of the blood sucking bug, Rhodnius prolixus.</title>
        <authorList>
            <person name="Ribeiro J.M.C."/>
            <person name="Genta F.A."/>
            <person name="Sorgine M.H.F."/>
            <person name="Paiva-Silva G.O."/>
            <person name="Majerowicz D."/>
            <person name="Medeiros M."/>
            <person name="Koerich L."/>
            <person name="Terra W.R."/>
            <person name="Ferreira C."/>
            <person name="Pimentel A.C."/>
            <person name="Bisch P.M."/>
            <person name="Diniz M.M.P."/>
            <person name="Nascimento R."/>
            <person name="Salmon D."/>
            <person name="Silber A.M."/>
            <person name="Alves M."/>
            <person name="Oliveira M.F."/>
            <person name="Gondim K.C."/>
            <person name="Silva Neto M.A.C."/>
            <person name="Atella G.C."/>
            <person name="Araujo H."/>
            <person name="Dias F.S."/>
            <person name="Polycarpo C.R."/>
            <person name="Fampa P."/>
            <person name="Melo A.C."/>
            <person name="Tanaka A.S."/>
            <person name="Balczun C."/>
            <person name="Oliveira J.H.M."/>
            <person name="Goncalves R."/>
            <person name="Lazoski C."/>
            <person name="Pereira M.A."/>
            <person name="Rivera-Pomar R."/>
            <person name="Diambra L."/>
            <person name="Schaub G.A."/>
            <person name="Garcia E.S."/>
            <person name="Azambuja P."/>
            <person name="Braz G.R.C."/>
            <person name="Oliveira P.L."/>
        </authorList>
    </citation>
    <scope>NUCLEOTIDE SEQUENCE</scope>
</reference>
<dbReference type="GO" id="GO:0006401">
    <property type="term" value="P:RNA catabolic process"/>
    <property type="evidence" value="ECO:0007669"/>
    <property type="project" value="InterPro"/>
</dbReference>
<dbReference type="InParanoid" id="R4FLX4"/>
<name>R4FLX4_RHOPR</name>
<dbReference type="GeneID" id="141459647"/>
<dbReference type="AlphaFoldDB" id="R4FLX4"/>
<dbReference type="HOGENOM" id="CLU_097632_2_1_1"/>
<dbReference type="EMBL" id="ACPB03006689">
    <property type="status" value="NOT_ANNOTATED_CDS"/>
    <property type="molecule type" value="Genomic_DNA"/>
</dbReference>
<evidence type="ECO:0000313" key="2">
    <source>
        <dbReference type="EnsemblMetazoa" id="RPRC013346-PA"/>
    </source>
</evidence>
<dbReference type="Proteomes" id="UP000015103">
    <property type="component" value="Unassembled WGS sequence"/>
</dbReference>
<evidence type="ECO:0000313" key="1">
    <source>
        <dbReference type="EMBL" id="JAA75561.1"/>
    </source>
</evidence>
<dbReference type="InterPro" id="IPR013924">
    <property type="entry name" value="RNase_H2_suC"/>
</dbReference>
<dbReference type="STRING" id="13249.R4FLX4"/>
<reference evidence="2" key="3">
    <citation type="submission" date="2015-05" db="UniProtKB">
        <authorList>
            <consortium name="EnsemblMetazoa"/>
        </authorList>
    </citation>
    <scope>IDENTIFICATION</scope>
</reference>